<dbReference type="RefSeq" id="WP_170193532.1">
    <property type="nucleotide sequence ID" value="NZ_JABBNB010000006.1"/>
</dbReference>
<evidence type="ECO:0000313" key="2">
    <source>
        <dbReference type="EMBL" id="NMO01021.1"/>
    </source>
</evidence>
<feature type="region of interest" description="Disordered" evidence="1">
    <location>
        <begin position="347"/>
        <end position="511"/>
    </location>
</feature>
<sequence length="511" mass="52892">MGQPISSPELLTTEVTDVSATLGVSAGRGMIHVARLGIDSAGRSTVESRVLDVEPADGLNQASRVNSAIDVMRTATADTAASSICVAVRSDDEYTELHRGTGSRRRVRVVDENAATVRYLSDAGLLSSYDSVLVVDCGDSGMTLFTTTSGEDVTDVVRVPDLSGQELDRRLATAIGPAHGWSKRPTDEQVAACRTAKEELFSVEARPASGQVQVTDADVELAAEPLIDAAAQQVSKYVRRRDARPQVVVVVGGLANIAHIVDGIGRAADVAAMAAPMPELAGALGAALIARETDSGITRLVTIGGRRNRDWLSTAPLVVAGAAIGVIAMSVYASGALTNHESPFIPATPSSPNISDASILTTRTPVDNDYGEATLTPETTETGTGPGGWATTRLDPTTPARTRTLVPTTLPPTTSTTPTKSPDASSSDSSTPSSAPRIPFVPSGIPLPPNLIPSGLIPSPSPAPQPQNAPAGEQTTPAPKQTPRSVAPAARSGTRHAPPHSTPEPPEVPQR</sequence>
<gene>
    <name evidence="2" type="ORF">HH308_07310</name>
</gene>
<dbReference type="InterPro" id="IPR043129">
    <property type="entry name" value="ATPase_NBD"/>
</dbReference>
<protein>
    <recommendedName>
        <fullName evidence="4">Hsp70 protein</fullName>
    </recommendedName>
</protein>
<feature type="compositionally biased region" description="Polar residues" evidence="1">
    <location>
        <begin position="473"/>
        <end position="484"/>
    </location>
</feature>
<dbReference type="SUPFAM" id="SSF53067">
    <property type="entry name" value="Actin-like ATPase domain"/>
    <property type="match status" value="1"/>
</dbReference>
<evidence type="ECO:0000256" key="1">
    <source>
        <dbReference type="SAM" id="MobiDB-lite"/>
    </source>
</evidence>
<dbReference type="EMBL" id="JABBNB010000006">
    <property type="protein sequence ID" value="NMO01021.1"/>
    <property type="molecule type" value="Genomic_DNA"/>
</dbReference>
<organism evidence="2 3">
    <name type="scientific">Gordonia asplenii</name>
    <dbReference type="NCBI Taxonomy" id="2725283"/>
    <lineage>
        <taxon>Bacteria</taxon>
        <taxon>Bacillati</taxon>
        <taxon>Actinomycetota</taxon>
        <taxon>Actinomycetes</taxon>
        <taxon>Mycobacteriales</taxon>
        <taxon>Gordoniaceae</taxon>
        <taxon>Gordonia</taxon>
    </lineage>
</organism>
<evidence type="ECO:0000313" key="3">
    <source>
        <dbReference type="Proteomes" id="UP000550729"/>
    </source>
</evidence>
<dbReference type="Proteomes" id="UP000550729">
    <property type="component" value="Unassembled WGS sequence"/>
</dbReference>
<keyword evidence="3" id="KW-1185">Reference proteome</keyword>
<accession>A0A848KXT8</accession>
<feature type="compositionally biased region" description="Polar residues" evidence="1">
    <location>
        <begin position="348"/>
        <end position="365"/>
    </location>
</feature>
<feature type="compositionally biased region" description="Low complexity" evidence="1">
    <location>
        <begin position="371"/>
        <end position="436"/>
    </location>
</feature>
<name>A0A848KXT8_9ACTN</name>
<reference evidence="2 3" key="1">
    <citation type="submission" date="2020-04" db="EMBL/GenBank/DDBJ databases">
        <title>Gordonia sp. nov. TBRC 11910.</title>
        <authorList>
            <person name="Suriyachadkun C."/>
        </authorList>
    </citation>
    <scope>NUCLEOTIDE SEQUENCE [LARGE SCALE GENOMIC DNA]</scope>
    <source>
        <strain evidence="2 3">TBRC 11910</strain>
    </source>
</reference>
<dbReference type="AlphaFoldDB" id="A0A848KXT8"/>
<feature type="compositionally biased region" description="Pro residues" evidence="1">
    <location>
        <begin position="500"/>
        <end position="511"/>
    </location>
</feature>
<evidence type="ECO:0008006" key="4">
    <source>
        <dbReference type="Google" id="ProtNLM"/>
    </source>
</evidence>
<proteinExistence type="predicted"/>
<dbReference type="Gene3D" id="3.90.640.10">
    <property type="entry name" value="Actin, Chain A, domain 4"/>
    <property type="match status" value="1"/>
</dbReference>
<dbReference type="Gene3D" id="3.30.420.40">
    <property type="match status" value="2"/>
</dbReference>
<comment type="caution">
    <text evidence="2">The sequence shown here is derived from an EMBL/GenBank/DDBJ whole genome shotgun (WGS) entry which is preliminary data.</text>
</comment>